<dbReference type="InterPro" id="IPR034660">
    <property type="entry name" value="DinB/YfiT-like"/>
</dbReference>
<protein>
    <submittedName>
        <fullName evidence="3">Damage-inducible protein DinB</fullName>
    </submittedName>
</protein>
<gene>
    <name evidence="3" type="ORF">J2S02_003256</name>
</gene>
<evidence type="ECO:0000256" key="2">
    <source>
        <dbReference type="ARBA" id="ARBA00022723"/>
    </source>
</evidence>
<evidence type="ECO:0000313" key="4">
    <source>
        <dbReference type="Proteomes" id="UP001232245"/>
    </source>
</evidence>
<name>A0ABT9Z4Y7_9BACI</name>
<dbReference type="Gene3D" id="1.20.120.450">
    <property type="entry name" value="dinb family like domain"/>
    <property type="match status" value="1"/>
</dbReference>
<dbReference type="PANTHER" id="PTHR37302">
    <property type="entry name" value="SLR1116 PROTEIN"/>
    <property type="match status" value="1"/>
</dbReference>
<comment type="caution">
    <text evidence="3">The sequence shown here is derived from an EMBL/GenBank/DDBJ whole genome shotgun (WGS) entry which is preliminary data.</text>
</comment>
<evidence type="ECO:0000313" key="3">
    <source>
        <dbReference type="EMBL" id="MDQ0226911.1"/>
    </source>
</evidence>
<accession>A0ABT9Z4Y7</accession>
<evidence type="ECO:0000256" key="1">
    <source>
        <dbReference type="ARBA" id="ARBA00008635"/>
    </source>
</evidence>
<dbReference type="RefSeq" id="WP_095299139.1">
    <property type="nucleotide sequence ID" value="NZ_CADEPK010000434.1"/>
</dbReference>
<comment type="similarity">
    <text evidence="1">Belongs to the DinB family.</text>
</comment>
<sequence length="153" mass="18028">MSLIQQIAYHKWATLKVVQHLEQLPSSLYHQAIISVFPSIYHTCEHMIKADEVWLSRLQDKEARTFSNSTPKILRENYEVVLNDLVTFIENEKTENRVITYKSFDGETFSNTVEEIIQHIVNHGTYHRGNISAMLRQLNNRSVPTDYLYFLRK</sequence>
<dbReference type="Pfam" id="PF05163">
    <property type="entry name" value="DinB"/>
    <property type="match status" value="1"/>
</dbReference>
<proteinExistence type="inferred from homology"/>
<dbReference type="SUPFAM" id="SSF109854">
    <property type="entry name" value="DinB/YfiT-like putative metalloenzymes"/>
    <property type="match status" value="1"/>
</dbReference>
<reference evidence="3 4" key="1">
    <citation type="submission" date="2023-07" db="EMBL/GenBank/DDBJ databases">
        <title>Genomic Encyclopedia of Type Strains, Phase IV (KMG-IV): sequencing the most valuable type-strain genomes for metagenomic binning, comparative biology and taxonomic classification.</title>
        <authorList>
            <person name="Goeker M."/>
        </authorList>
    </citation>
    <scope>NUCLEOTIDE SEQUENCE [LARGE SCALE GENOMIC DNA]</scope>
    <source>
        <strain evidence="3 4">DSM 17723</strain>
    </source>
</reference>
<keyword evidence="2" id="KW-0479">Metal-binding</keyword>
<dbReference type="EMBL" id="JAUSTZ010000007">
    <property type="protein sequence ID" value="MDQ0226911.1"/>
    <property type="molecule type" value="Genomic_DNA"/>
</dbReference>
<organism evidence="3 4">
    <name type="scientific">Metabacillus niabensis</name>
    <dbReference type="NCBI Taxonomy" id="324854"/>
    <lineage>
        <taxon>Bacteria</taxon>
        <taxon>Bacillati</taxon>
        <taxon>Bacillota</taxon>
        <taxon>Bacilli</taxon>
        <taxon>Bacillales</taxon>
        <taxon>Bacillaceae</taxon>
        <taxon>Metabacillus</taxon>
    </lineage>
</organism>
<keyword evidence="4" id="KW-1185">Reference proteome</keyword>
<dbReference type="InterPro" id="IPR007837">
    <property type="entry name" value="DinB"/>
</dbReference>
<dbReference type="PANTHER" id="PTHR37302:SF1">
    <property type="entry name" value="PROTEIN DINB"/>
    <property type="match status" value="1"/>
</dbReference>
<dbReference type="Proteomes" id="UP001232245">
    <property type="component" value="Unassembled WGS sequence"/>
</dbReference>